<dbReference type="AlphaFoldDB" id="A0A8A1LNG5"/>
<evidence type="ECO:0000313" key="1">
    <source>
        <dbReference type="EMBL" id="QSS53447.1"/>
    </source>
</evidence>
<dbReference type="VEuPathDB" id="FungiDB:I7I53_00713"/>
<organism evidence="1 2">
    <name type="scientific">Ajellomyces capsulatus (strain H88)</name>
    <name type="common">Darling's disease fungus</name>
    <name type="synonym">Histoplasma capsulatum</name>
    <dbReference type="NCBI Taxonomy" id="544711"/>
    <lineage>
        <taxon>Eukaryota</taxon>
        <taxon>Fungi</taxon>
        <taxon>Dikarya</taxon>
        <taxon>Ascomycota</taxon>
        <taxon>Pezizomycotina</taxon>
        <taxon>Eurotiomycetes</taxon>
        <taxon>Eurotiomycetidae</taxon>
        <taxon>Onygenales</taxon>
        <taxon>Ajellomycetaceae</taxon>
        <taxon>Histoplasma</taxon>
    </lineage>
</organism>
<accession>A0A8A1LNG5</accession>
<gene>
    <name evidence="1" type="ORF">I7I53_00713</name>
</gene>
<protein>
    <submittedName>
        <fullName evidence="1">Uncharacterized protein</fullName>
    </submittedName>
</protein>
<evidence type="ECO:0000313" key="2">
    <source>
        <dbReference type="Proteomes" id="UP000663419"/>
    </source>
</evidence>
<dbReference type="Proteomes" id="UP000663419">
    <property type="component" value="Chromosome 3"/>
</dbReference>
<proteinExistence type="predicted"/>
<sequence>MLPFRQRYDVMATWCPSSSQKKKKNGGFFCSASNKIHTTTFSRCYFPLSFPSKRGVVCHLLHREACALI</sequence>
<reference evidence="1" key="1">
    <citation type="submission" date="2021-01" db="EMBL/GenBank/DDBJ databases">
        <title>Chromosome-level genome assembly of a human fungal pathogen reveals clustering of transcriptionally co-regulated genes.</title>
        <authorList>
            <person name="Voorhies M."/>
            <person name="Cohen S."/>
            <person name="Shea T.P."/>
            <person name="Petrus S."/>
            <person name="Munoz J.F."/>
            <person name="Poplawski S."/>
            <person name="Goldman W.E."/>
            <person name="Michael T."/>
            <person name="Cuomo C.A."/>
            <person name="Sil A."/>
            <person name="Beyhan S."/>
        </authorList>
    </citation>
    <scope>NUCLEOTIDE SEQUENCE</scope>
    <source>
        <strain evidence="1">H88</strain>
    </source>
</reference>
<name>A0A8A1LNG5_AJEC8</name>
<dbReference type="EMBL" id="CP069104">
    <property type="protein sequence ID" value="QSS53447.1"/>
    <property type="molecule type" value="Genomic_DNA"/>
</dbReference>